<dbReference type="GO" id="GO:0005829">
    <property type="term" value="C:cytosol"/>
    <property type="evidence" value="ECO:0007669"/>
    <property type="project" value="TreeGrafter"/>
</dbReference>
<dbReference type="InterPro" id="IPR029066">
    <property type="entry name" value="PLP-binding_barrel"/>
</dbReference>
<dbReference type="GO" id="GO:0008784">
    <property type="term" value="F:alanine racemase activity"/>
    <property type="evidence" value="ECO:0007669"/>
    <property type="project" value="InterPro"/>
</dbReference>
<keyword evidence="3" id="KW-0413">Isomerase</keyword>
<evidence type="ECO:0000256" key="3">
    <source>
        <dbReference type="ARBA" id="ARBA00023235"/>
    </source>
</evidence>
<sequence length="349" mass="36606">MTRDVWAEIDLDAYRANIRRVRAAVAPASVMTVVKNDAYGHGLDRIVAAAVDEGIRFVGVLDAPVGVALRRAGLPEDVRLFAWLFGPQEDYADAVANGVEIGVSSETQLERIVETADGRPARIHAKIDTGLGRAGARPEEWADLVAAIERSADAGLVELAGVWTHIAEASDEEDGVSIRAFERAVAGVSEGRRTGLVRHLAASAASFARDDSRFDVVRVGAFGYGIAPGDGVTPSSLGLVPVLSLRARVVDLDESGGAVLSIGSVDGLPGAGRRLEAAVDGRRVSITVGLVETTVAPEAGLTVGDVVTLVGREDRGEPTLQEWADSTGTIGEEIAVRLSPRIERLTHGG</sequence>
<evidence type="ECO:0000256" key="1">
    <source>
        <dbReference type="ARBA" id="ARBA00001933"/>
    </source>
</evidence>
<dbReference type="RefSeq" id="WP_127047549.1">
    <property type="nucleotide sequence ID" value="NZ_RZGZ01000002.1"/>
</dbReference>
<evidence type="ECO:0000313" key="6">
    <source>
        <dbReference type="EMBL" id="RUR00767.1"/>
    </source>
</evidence>
<dbReference type="PANTHER" id="PTHR30511:SF0">
    <property type="entry name" value="ALANINE RACEMASE, CATABOLIC-RELATED"/>
    <property type="match status" value="1"/>
</dbReference>
<dbReference type="Gene3D" id="2.40.37.10">
    <property type="entry name" value="Lyase, Ornithine Decarboxylase, Chain A, domain 1"/>
    <property type="match status" value="2"/>
</dbReference>
<dbReference type="InterPro" id="IPR000821">
    <property type="entry name" value="Ala_racemase"/>
</dbReference>
<dbReference type="SMART" id="SM01005">
    <property type="entry name" value="Ala_racemase_C"/>
    <property type="match status" value="1"/>
</dbReference>
<dbReference type="GO" id="GO:0030170">
    <property type="term" value="F:pyridoxal phosphate binding"/>
    <property type="evidence" value="ECO:0007669"/>
    <property type="project" value="TreeGrafter"/>
</dbReference>
<dbReference type="InterPro" id="IPR001608">
    <property type="entry name" value="Ala_racemase_N"/>
</dbReference>
<gene>
    <name evidence="6" type="ORF">ELQ94_04195</name>
</gene>
<feature type="domain" description="Alanine racemase C-terminal" evidence="5">
    <location>
        <begin position="242"/>
        <end position="347"/>
    </location>
</feature>
<dbReference type="PANTHER" id="PTHR30511">
    <property type="entry name" value="ALANINE RACEMASE"/>
    <property type="match status" value="1"/>
</dbReference>
<dbReference type="GO" id="GO:0009252">
    <property type="term" value="P:peptidoglycan biosynthetic process"/>
    <property type="evidence" value="ECO:0007669"/>
    <property type="project" value="TreeGrafter"/>
</dbReference>
<comment type="caution">
    <text evidence="6">The sequence shown here is derived from an EMBL/GenBank/DDBJ whole genome shotgun (WGS) entry which is preliminary data.</text>
</comment>
<proteinExistence type="predicted"/>
<evidence type="ECO:0000313" key="7">
    <source>
        <dbReference type="Proteomes" id="UP000274909"/>
    </source>
</evidence>
<evidence type="ECO:0000259" key="5">
    <source>
        <dbReference type="SMART" id="SM01005"/>
    </source>
</evidence>
<dbReference type="InterPro" id="IPR011079">
    <property type="entry name" value="Ala_racemase_C"/>
</dbReference>
<dbReference type="InterPro" id="IPR009006">
    <property type="entry name" value="Ala_racemase/Decarboxylase_C"/>
</dbReference>
<organism evidence="6 7">
    <name type="scientific">Labedella endophytica</name>
    <dbReference type="NCBI Taxonomy" id="1523160"/>
    <lineage>
        <taxon>Bacteria</taxon>
        <taxon>Bacillati</taxon>
        <taxon>Actinomycetota</taxon>
        <taxon>Actinomycetes</taxon>
        <taxon>Micrococcales</taxon>
        <taxon>Microbacteriaceae</taxon>
        <taxon>Labedella</taxon>
    </lineage>
</organism>
<evidence type="ECO:0000256" key="2">
    <source>
        <dbReference type="ARBA" id="ARBA00022898"/>
    </source>
</evidence>
<name>A0A433JRV8_9MICO</name>
<keyword evidence="2 4" id="KW-0663">Pyridoxal phosphate</keyword>
<dbReference type="Pfam" id="PF00842">
    <property type="entry name" value="Ala_racemase_C"/>
    <property type="match status" value="1"/>
</dbReference>
<accession>A0A433JRV8</accession>
<dbReference type="Gene3D" id="3.20.20.10">
    <property type="entry name" value="Alanine racemase"/>
    <property type="match status" value="1"/>
</dbReference>
<protein>
    <submittedName>
        <fullName evidence="6">Alanine racemase</fullName>
    </submittedName>
</protein>
<dbReference type="OrthoDB" id="9813814at2"/>
<dbReference type="CDD" id="cd00430">
    <property type="entry name" value="PLPDE_III_AR"/>
    <property type="match status" value="1"/>
</dbReference>
<dbReference type="EMBL" id="RZGZ01000002">
    <property type="protein sequence ID" value="RUR00767.1"/>
    <property type="molecule type" value="Genomic_DNA"/>
</dbReference>
<keyword evidence="7" id="KW-1185">Reference proteome</keyword>
<dbReference type="Pfam" id="PF01168">
    <property type="entry name" value="Ala_racemase_N"/>
    <property type="match status" value="1"/>
</dbReference>
<comment type="cofactor">
    <cofactor evidence="1 4">
        <name>pyridoxal 5'-phosphate</name>
        <dbReference type="ChEBI" id="CHEBI:597326"/>
    </cofactor>
</comment>
<reference evidence="6 7" key="1">
    <citation type="submission" date="2018-12" db="EMBL/GenBank/DDBJ databases">
        <authorList>
            <person name="Li F."/>
        </authorList>
    </citation>
    <scope>NUCLEOTIDE SEQUENCE [LARGE SCALE GENOMIC DNA]</scope>
    <source>
        <strain evidence="6 7">EGI 6500705</strain>
    </source>
</reference>
<dbReference type="SUPFAM" id="SSF50621">
    <property type="entry name" value="Alanine racemase C-terminal domain-like"/>
    <property type="match status" value="1"/>
</dbReference>
<dbReference type="SUPFAM" id="SSF51419">
    <property type="entry name" value="PLP-binding barrel"/>
    <property type="match status" value="1"/>
</dbReference>
<dbReference type="GO" id="GO:0030632">
    <property type="term" value="P:D-alanine biosynthetic process"/>
    <property type="evidence" value="ECO:0007669"/>
    <property type="project" value="TreeGrafter"/>
</dbReference>
<dbReference type="Proteomes" id="UP000274909">
    <property type="component" value="Unassembled WGS sequence"/>
</dbReference>
<feature type="modified residue" description="N6-(pyridoxal phosphate)lysine" evidence="4">
    <location>
        <position position="35"/>
    </location>
</feature>
<dbReference type="PRINTS" id="PR00992">
    <property type="entry name" value="ALARACEMASE"/>
</dbReference>
<dbReference type="AlphaFoldDB" id="A0A433JRV8"/>
<evidence type="ECO:0000256" key="4">
    <source>
        <dbReference type="PIRSR" id="PIRSR600821-50"/>
    </source>
</evidence>